<keyword evidence="3" id="KW-1185">Reference proteome</keyword>
<evidence type="ECO:0008006" key="4">
    <source>
        <dbReference type="Google" id="ProtNLM"/>
    </source>
</evidence>
<sequence length="154" mass="17394">MRRLLLLAPFILALFLMACDKDKPDNPNPTPEPSEKDKILINYPWRMSTVTDLAGKDIPVNQLNTQTRAIKEVMDIQFLQNNVTKAIDQGSKQVINGGTWYLKNENKTLDIKISGFSGEFGVEELTNSKLRLKSKMPVSGVEQETIMVFEPVIK</sequence>
<proteinExistence type="predicted"/>
<gene>
    <name evidence="2" type="ORF">SAMN05660293_02806</name>
</gene>
<dbReference type="Proteomes" id="UP000190897">
    <property type="component" value="Unassembled WGS sequence"/>
</dbReference>
<evidence type="ECO:0000313" key="2">
    <source>
        <dbReference type="EMBL" id="SKB91402.1"/>
    </source>
</evidence>
<accession>A0A1T5F5E3</accession>
<name>A0A1T5F5E3_9BACT</name>
<dbReference type="OrthoDB" id="964100at2"/>
<evidence type="ECO:0000313" key="3">
    <source>
        <dbReference type="Proteomes" id="UP000190897"/>
    </source>
</evidence>
<organism evidence="2 3">
    <name type="scientific">Dyadobacter psychrophilus</name>
    <dbReference type="NCBI Taxonomy" id="651661"/>
    <lineage>
        <taxon>Bacteria</taxon>
        <taxon>Pseudomonadati</taxon>
        <taxon>Bacteroidota</taxon>
        <taxon>Cytophagia</taxon>
        <taxon>Cytophagales</taxon>
        <taxon>Spirosomataceae</taxon>
        <taxon>Dyadobacter</taxon>
    </lineage>
</organism>
<keyword evidence="1" id="KW-0732">Signal</keyword>
<dbReference type="EMBL" id="FUZA01000003">
    <property type="protein sequence ID" value="SKB91402.1"/>
    <property type="molecule type" value="Genomic_DNA"/>
</dbReference>
<protein>
    <recommendedName>
        <fullName evidence="4">Lipocalin-like domain-containing protein</fullName>
    </recommendedName>
</protein>
<dbReference type="RefSeq" id="WP_082215372.1">
    <property type="nucleotide sequence ID" value="NZ_FUZA01000003.1"/>
</dbReference>
<feature type="signal peptide" evidence="1">
    <location>
        <begin position="1"/>
        <end position="18"/>
    </location>
</feature>
<evidence type="ECO:0000256" key="1">
    <source>
        <dbReference type="SAM" id="SignalP"/>
    </source>
</evidence>
<dbReference type="PROSITE" id="PS51257">
    <property type="entry name" value="PROKAR_LIPOPROTEIN"/>
    <property type="match status" value="1"/>
</dbReference>
<reference evidence="3" key="1">
    <citation type="submission" date="2017-02" db="EMBL/GenBank/DDBJ databases">
        <authorList>
            <person name="Varghese N."/>
            <person name="Submissions S."/>
        </authorList>
    </citation>
    <scope>NUCLEOTIDE SEQUENCE [LARGE SCALE GENOMIC DNA]</scope>
    <source>
        <strain evidence="3">DSM 22270</strain>
    </source>
</reference>
<dbReference type="STRING" id="651661.SAMN05660293_02806"/>
<dbReference type="AlphaFoldDB" id="A0A1T5F5E3"/>
<feature type="chain" id="PRO_5013386977" description="Lipocalin-like domain-containing protein" evidence="1">
    <location>
        <begin position="19"/>
        <end position="154"/>
    </location>
</feature>